<proteinExistence type="predicted"/>
<evidence type="ECO:0000256" key="1">
    <source>
        <dbReference type="SAM" id="MobiDB-lite"/>
    </source>
</evidence>
<feature type="non-terminal residue" evidence="2">
    <location>
        <position position="1"/>
    </location>
</feature>
<organism evidence="2 3">
    <name type="scientific">Datura stramonium</name>
    <name type="common">Jimsonweed</name>
    <name type="synonym">Common thornapple</name>
    <dbReference type="NCBI Taxonomy" id="4076"/>
    <lineage>
        <taxon>Eukaryota</taxon>
        <taxon>Viridiplantae</taxon>
        <taxon>Streptophyta</taxon>
        <taxon>Embryophyta</taxon>
        <taxon>Tracheophyta</taxon>
        <taxon>Spermatophyta</taxon>
        <taxon>Magnoliopsida</taxon>
        <taxon>eudicotyledons</taxon>
        <taxon>Gunneridae</taxon>
        <taxon>Pentapetalae</taxon>
        <taxon>asterids</taxon>
        <taxon>lamiids</taxon>
        <taxon>Solanales</taxon>
        <taxon>Solanaceae</taxon>
        <taxon>Solanoideae</taxon>
        <taxon>Datureae</taxon>
        <taxon>Datura</taxon>
    </lineage>
</organism>
<protein>
    <submittedName>
        <fullName evidence="2">Uncharacterized protein</fullName>
    </submittedName>
</protein>
<evidence type="ECO:0000313" key="3">
    <source>
        <dbReference type="Proteomes" id="UP000823775"/>
    </source>
</evidence>
<gene>
    <name evidence="2" type="ORF">HAX54_002667</name>
</gene>
<sequence>GNYRNEKYHEVARPQPQKVALRTKRYKRAQLPTNGDTSRLAPSLSPATSTREASVPP</sequence>
<evidence type="ECO:0000313" key="2">
    <source>
        <dbReference type="EMBL" id="MCE3215517.1"/>
    </source>
</evidence>
<feature type="compositionally biased region" description="Basic and acidic residues" evidence="1">
    <location>
        <begin position="1"/>
        <end position="12"/>
    </location>
</feature>
<reference evidence="2 3" key="1">
    <citation type="journal article" date="2021" name="BMC Genomics">
        <title>Datura genome reveals duplications of psychoactive alkaloid biosynthetic genes and high mutation rate following tissue culture.</title>
        <authorList>
            <person name="Rajewski A."/>
            <person name="Carter-House D."/>
            <person name="Stajich J."/>
            <person name="Litt A."/>
        </authorList>
    </citation>
    <scope>NUCLEOTIDE SEQUENCE [LARGE SCALE GENOMIC DNA]</scope>
    <source>
        <strain evidence="2">AR-01</strain>
    </source>
</reference>
<keyword evidence="3" id="KW-1185">Reference proteome</keyword>
<accession>A0ABS8WRG3</accession>
<name>A0ABS8WRG3_DATST</name>
<dbReference type="Proteomes" id="UP000823775">
    <property type="component" value="Unassembled WGS sequence"/>
</dbReference>
<comment type="caution">
    <text evidence="2">The sequence shown here is derived from an EMBL/GenBank/DDBJ whole genome shotgun (WGS) entry which is preliminary data.</text>
</comment>
<feature type="compositionally biased region" description="Polar residues" evidence="1">
    <location>
        <begin position="45"/>
        <end position="57"/>
    </location>
</feature>
<dbReference type="EMBL" id="JACEIK010011191">
    <property type="protein sequence ID" value="MCE3215517.1"/>
    <property type="molecule type" value="Genomic_DNA"/>
</dbReference>
<feature type="region of interest" description="Disordered" evidence="1">
    <location>
        <begin position="1"/>
        <end position="57"/>
    </location>
</feature>